<evidence type="ECO:0000313" key="1">
    <source>
        <dbReference type="EMBL" id="JAD34060.1"/>
    </source>
</evidence>
<protein>
    <submittedName>
        <fullName evidence="1">Uncharacterized protein</fullName>
    </submittedName>
</protein>
<sequence>MVFKFLAPNKFCPKAESPLFTAPLFTMDFNCSCNA</sequence>
<dbReference type="AlphaFoldDB" id="A0A0A9SMV9"/>
<proteinExistence type="predicted"/>
<accession>A0A0A9SMV9</accession>
<dbReference type="EMBL" id="GBRH01263835">
    <property type="protein sequence ID" value="JAD34060.1"/>
    <property type="molecule type" value="Transcribed_RNA"/>
</dbReference>
<organism evidence="1">
    <name type="scientific">Arundo donax</name>
    <name type="common">Giant reed</name>
    <name type="synonym">Donax arundinaceus</name>
    <dbReference type="NCBI Taxonomy" id="35708"/>
    <lineage>
        <taxon>Eukaryota</taxon>
        <taxon>Viridiplantae</taxon>
        <taxon>Streptophyta</taxon>
        <taxon>Embryophyta</taxon>
        <taxon>Tracheophyta</taxon>
        <taxon>Spermatophyta</taxon>
        <taxon>Magnoliopsida</taxon>
        <taxon>Liliopsida</taxon>
        <taxon>Poales</taxon>
        <taxon>Poaceae</taxon>
        <taxon>PACMAD clade</taxon>
        <taxon>Arundinoideae</taxon>
        <taxon>Arundineae</taxon>
        <taxon>Arundo</taxon>
    </lineage>
</organism>
<reference evidence="1" key="1">
    <citation type="submission" date="2014-09" db="EMBL/GenBank/DDBJ databases">
        <authorList>
            <person name="Magalhaes I.L.F."/>
            <person name="Oliveira U."/>
            <person name="Santos F.R."/>
            <person name="Vidigal T.H.D.A."/>
            <person name="Brescovit A.D."/>
            <person name="Santos A.J."/>
        </authorList>
    </citation>
    <scope>NUCLEOTIDE SEQUENCE</scope>
    <source>
        <tissue evidence="1">Shoot tissue taken approximately 20 cm above the soil surface</tissue>
    </source>
</reference>
<name>A0A0A9SMV9_ARUDO</name>
<reference evidence="1" key="2">
    <citation type="journal article" date="2015" name="Data Brief">
        <title>Shoot transcriptome of the giant reed, Arundo donax.</title>
        <authorList>
            <person name="Barrero R.A."/>
            <person name="Guerrero F.D."/>
            <person name="Moolhuijzen P."/>
            <person name="Goolsby J.A."/>
            <person name="Tidwell J."/>
            <person name="Bellgard S.E."/>
            <person name="Bellgard M.I."/>
        </authorList>
    </citation>
    <scope>NUCLEOTIDE SEQUENCE</scope>
    <source>
        <tissue evidence="1">Shoot tissue taken approximately 20 cm above the soil surface</tissue>
    </source>
</reference>